<comment type="caution">
    <text evidence="2">The sequence shown here is derived from an EMBL/GenBank/DDBJ whole genome shotgun (WGS) entry which is preliminary data.</text>
</comment>
<feature type="compositionally biased region" description="Low complexity" evidence="1">
    <location>
        <begin position="146"/>
        <end position="162"/>
    </location>
</feature>
<accession>A0A8H6J0L0</accession>
<proteinExistence type="predicted"/>
<feature type="compositionally biased region" description="Low complexity" evidence="1">
    <location>
        <begin position="124"/>
        <end position="135"/>
    </location>
</feature>
<organism evidence="2 3">
    <name type="scientific">Colletotrichum sojae</name>
    <dbReference type="NCBI Taxonomy" id="2175907"/>
    <lineage>
        <taxon>Eukaryota</taxon>
        <taxon>Fungi</taxon>
        <taxon>Dikarya</taxon>
        <taxon>Ascomycota</taxon>
        <taxon>Pezizomycotina</taxon>
        <taxon>Sordariomycetes</taxon>
        <taxon>Hypocreomycetidae</taxon>
        <taxon>Glomerellales</taxon>
        <taxon>Glomerellaceae</taxon>
        <taxon>Colletotrichum</taxon>
        <taxon>Colletotrichum orchidearum species complex</taxon>
    </lineage>
</organism>
<protein>
    <submittedName>
        <fullName evidence="2">Uncharacterized protein</fullName>
    </submittedName>
</protein>
<evidence type="ECO:0000313" key="3">
    <source>
        <dbReference type="Proteomes" id="UP000652219"/>
    </source>
</evidence>
<dbReference type="Proteomes" id="UP000652219">
    <property type="component" value="Unassembled WGS sequence"/>
</dbReference>
<keyword evidence="3" id="KW-1185">Reference proteome</keyword>
<dbReference type="EMBL" id="WIGN01000226">
    <property type="protein sequence ID" value="KAF6803841.1"/>
    <property type="molecule type" value="Genomic_DNA"/>
</dbReference>
<name>A0A8H6J0L0_9PEZI</name>
<dbReference type="AlphaFoldDB" id="A0A8H6J0L0"/>
<gene>
    <name evidence="2" type="ORF">CSOJ01_10625</name>
</gene>
<feature type="region of interest" description="Disordered" evidence="1">
    <location>
        <begin position="1"/>
        <end position="221"/>
    </location>
</feature>
<reference evidence="2 3" key="1">
    <citation type="journal article" date="2020" name="Phytopathology">
        <title>Genome Sequence Resources of Colletotrichum truncatum, C. plurivorum, C. musicola, and C. sojae: Four Species Pathogenic to Soybean (Glycine max).</title>
        <authorList>
            <person name="Rogerio F."/>
            <person name="Boufleur T.R."/>
            <person name="Ciampi-Guillardi M."/>
            <person name="Sukno S.A."/>
            <person name="Thon M.R."/>
            <person name="Massola Junior N.S."/>
            <person name="Baroncelli R."/>
        </authorList>
    </citation>
    <scope>NUCLEOTIDE SEQUENCE [LARGE SCALE GENOMIC DNA]</scope>
    <source>
        <strain evidence="2 3">LFN0009</strain>
    </source>
</reference>
<feature type="compositionally biased region" description="Low complexity" evidence="1">
    <location>
        <begin position="10"/>
        <end position="37"/>
    </location>
</feature>
<sequence>MESAQYTGGSSPSTNNNTPTSRNSSTQPRQQRGSSQPPRRRRPSARPPPSDSGDATSTTGGSERERGSDVEELGRFPPTPSNHSRSSQSRSRSARRPPSSNPRTAPASSVPSEDVQLVDPIPRRPAAPSRRSVPRGIPRLGGENGTSSAASDTDTTSSSSSSGPAPIRRRPLRTRTEGRLSLRGPILEQSREGNLVPPGIEYGPDYDGTRPLPPRTRNPRDILNDGERGFIVDLKMNLEIEIELRAAIMGDLTLSVL</sequence>
<evidence type="ECO:0000313" key="2">
    <source>
        <dbReference type="EMBL" id="KAF6803841.1"/>
    </source>
</evidence>
<feature type="compositionally biased region" description="Low complexity" evidence="1">
    <location>
        <begin position="81"/>
        <end position="109"/>
    </location>
</feature>
<evidence type="ECO:0000256" key="1">
    <source>
        <dbReference type="SAM" id="MobiDB-lite"/>
    </source>
</evidence>
<feature type="compositionally biased region" description="Basic and acidic residues" evidence="1">
    <location>
        <begin position="62"/>
        <end position="74"/>
    </location>
</feature>